<sequence>MSLTALCAKQRRFGGAGDGGWTLCVDRRAMHVRDRCVIFSFGVGFDAAFDLDAATRLPWCEVHMFDPTPQVVEVLSGSAAAWAALYGKAATRTQDTLEAFRAQTRGLLANGTATTSPGALSLPNVRFHPFGLAARDRNGTLRNWWTQHRMSRTIKRAPTAEFLSLDSIVARVGRTPSVVKVDIEGAEKQPGVLEALLHSGAPQLALELHKAGKHTLKQTQLLASAAAAGYRPWRSERAEYKEVNSIHYLLSVPVRLPPAAAAIASTHAPERR</sequence>
<evidence type="ECO:0000259" key="1">
    <source>
        <dbReference type="Pfam" id="PF13383"/>
    </source>
</evidence>
<reference evidence="2" key="2">
    <citation type="submission" date="2024-10" db="UniProtKB">
        <authorList>
            <consortium name="EnsemblProtists"/>
        </authorList>
    </citation>
    <scope>IDENTIFICATION</scope>
</reference>
<dbReference type="Gene3D" id="3.40.50.150">
    <property type="entry name" value="Vaccinia Virus protein VP39"/>
    <property type="match status" value="1"/>
</dbReference>
<dbReference type="EnsemblProtists" id="EOD16359">
    <property type="protein sequence ID" value="EOD16359"/>
    <property type="gene ID" value="EMIHUDRAFT_210735"/>
</dbReference>
<protein>
    <recommendedName>
        <fullName evidence="1">Methyltransferase domain-containing protein</fullName>
    </recommendedName>
</protein>
<dbReference type="Proteomes" id="UP000013827">
    <property type="component" value="Unassembled WGS sequence"/>
</dbReference>
<evidence type="ECO:0000313" key="2">
    <source>
        <dbReference type="EnsemblProtists" id="EOD16359"/>
    </source>
</evidence>
<dbReference type="PANTHER" id="PTHR32026:SF10">
    <property type="entry name" value="METHYLTRANSFERASE-LIKE PROTEIN 24-RELATED"/>
    <property type="match status" value="1"/>
</dbReference>
<dbReference type="PaxDb" id="2903-EOD16359"/>
<keyword evidence="3" id="KW-1185">Reference proteome</keyword>
<dbReference type="Pfam" id="PF13383">
    <property type="entry name" value="Methyltransf_22"/>
    <property type="match status" value="1"/>
</dbReference>
<name>A0A0D3IYM4_EMIH1</name>
<dbReference type="SUPFAM" id="SSF53335">
    <property type="entry name" value="S-adenosyl-L-methionine-dependent methyltransferases"/>
    <property type="match status" value="1"/>
</dbReference>
<dbReference type="PANTHER" id="PTHR32026">
    <property type="entry name" value="METHYLTRANSFERASE-LIKE PROTEIN 24"/>
    <property type="match status" value="1"/>
</dbReference>
<reference evidence="3" key="1">
    <citation type="journal article" date="2013" name="Nature">
        <title>Pan genome of the phytoplankton Emiliania underpins its global distribution.</title>
        <authorList>
            <person name="Read B.A."/>
            <person name="Kegel J."/>
            <person name="Klute M.J."/>
            <person name="Kuo A."/>
            <person name="Lefebvre S.C."/>
            <person name="Maumus F."/>
            <person name="Mayer C."/>
            <person name="Miller J."/>
            <person name="Monier A."/>
            <person name="Salamov A."/>
            <person name="Young J."/>
            <person name="Aguilar M."/>
            <person name="Claverie J.M."/>
            <person name="Frickenhaus S."/>
            <person name="Gonzalez K."/>
            <person name="Herman E.K."/>
            <person name="Lin Y.C."/>
            <person name="Napier J."/>
            <person name="Ogata H."/>
            <person name="Sarno A.F."/>
            <person name="Shmutz J."/>
            <person name="Schroeder D."/>
            <person name="de Vargas C."/>
            <person name="Verret F."/>
            <person name="von Dassow P."/>
            <person name="Valentin K."/>
            <person name="Van de Peer Y."/>
            <person name="Wheeler G."/>
            <person name="Dacks J.B."/>
            <person name="Delwiche C.F."/>
            <person name="Dyhrman S.T."/>
            <person name="Glockner G."/>
            <person name="John U."/>
            <person name="Richards T."/>
            <person name="Worden A.Z."/>
            <person name="Zhang X."/>
            <person name="Grigoriev I.V."/>
            <person name="Allen A.E."/>
            <person name="Bidle K."/>
            <person name="Borodovsky M."/>
            <person name="Bowler C."/>
            <person name="Brownlee C."/>
            <person name="Cock J.M."/>
            <person name="Elias M."/>
            <person name="Gladyshev V.N."/>
            <person name="Groth M."/>
            <person name="Guda C."/>
            <person name="Hadaegh A."/>
            <person name="Iglesias-Rodriguez M.D."/>
            <person name="Jenkins J."/>
            <person name="Jones B.M."/>
            <person name="Lawson T."/>
            <person name="Leese F."/>
            <person name="Lindquist E."/>
            <person name="Lobanov A."/>
            <person name="Lomsadze A."/>
            <person name="Malik S.B."/>
            <person name="Marsh M.E."/>
            <person name="Mackinder L."/>
            <person name="Mock T."/>
            <person name="Mueller-Roeber B."/>
            <person name="Pagarete A."/>
            <person name="Parker M."/>
            <person name="Probert I."/>
            <person name="Quesneville H."/>
            <person name="Raines C."/>
            <person name="Rensing S.A."/>
            <person name="Riano-Pachon D.M."/>
            <person name="Richier S."/>
            <person name="Rokitta S."/>
            <person name="Shiraiwa Y."/>
            <person name="Soanes D.M."/>
            <person name="van der Giezen M."/>
            <person name="Wahlund T.M."/>
            <person name="Williams B."/>
            <person name="Wilson W."/>
            <person name="Wolfe G."/>
            <person name="Wurch L.L."/>
        </authorList>
    </citation>
    <scope>NUCLEOTIDE SEQUENCE</scope>
</reference>
<dbReference type="AlphaFoldDB" id="A0A0D3IYM4"/>
<proteinExistence type="predicted"/>
<accession>A0A0D3IYM4</accession>
<dbReference type="InterPro" id="IPR026913">
    <property type="entry name" value="METTL24"/>
</dbReference>
<organism evidence="2 3">
    <name type="scientific">Emiliania huxleyi (strain CCMP1516)</name>
    <dbReference type="NCBI Taxonomy" id="280463"/>
    <lineage>
        <taxon>Eukaryota</taxon>
        <taxon>Haptista</taxon>
        <taxon>Haptophyta</taxon>
        <taxon>Prymnesiophyceae</taxon>
        <taxon>Isochrysidales</taxon>
        <taxon>Noelaerhabdaceae</taxon>
        <taxon>Emiliania</taxon>
    </lineage>
</organism>
<feature type="domain" description="Methyltransferase" evidence="1">
    <location>
        <begin position="7"/>
        <end position="67"/>
    </location>
</feature>
<dbReference type="RefSeq" id="XP_005768788.1">
    <property type="nucleotide sequence ID" value="XM_005768731.1"/>
</dbReference>
<dbReference type="InterPro" id="IPR025714">
    <property type="entry name" value="Methyltranfer_dom"/>
</dbReference>
<dbReference type="HOGENOM" id="CLU_1024626_0_0_1"/>
<dbReference type="KEGG" id="ehx:EMIHUDRAFT_210735"/>
<dbReference type="GeneID" id="17262519"/>
<evidence type="ECO:0000313" key="3">
    <source>
        <dbReference type="Proteomes" id="UP000013827"/>
    </source>
</evidence>
<dbReference type="InterPro" id="IPR029063">
    <property type="entry name" value="SAM-dependent_MTases_sf"/>
</dbReference>